<accession>A0ABR9D164</accession>
<keyword evidence="6" id="KW-1185">Reference proteome</keyword>
<organism evidence="5 6">
    <name type="scientific">Methylomonas albis</name>
    <dbReference type="NCBI Taxonomy" id="1854563"/>
    <lineage>
        <taxon>Bacteria</taxon>
        <taxon>Pseudomonadati</taxon>
        <taxon>Pseudomonadota</taxon>
        <taxon>Gammaproteobacteria</taxon>
        <taxon>Methylococcales</taxon>
        <taxon>Methylococcaceae</taxon>
        <taxon>Methylomonas</taxon>
    </lineage>
</organism>
<dbReference type="InterPro" id="IPR000277">
    <property type="entry name" value="Cys/Met-Metab_PyrdxlP-dep_enz"/>
</dbReference>
<dbReference type="PROSITE" id="PS00868">
    <property type="entry name" value="CYS_MET_METAB_PP"/>
    <property type="match status" value="1"/>
</dbReference>
<dbReference type="SUPFAM" id="SSF53383">
    <property type="entry name" value="PLP-dependent transferases"/>
    <property type="match status" value="1"/>
</dbReference>
<dbReference type="NCBIfam" id="NF006003">
    <property type="entry name" value="PRK08133.1"/>
    <property type="match status" value="1"/>
</dbReference>
<dbReference type="InterPro" id="IPR015424">
    <property type="entry name" value="PyrdxlP-dep_Trfase"/>
</dbReference>
<keyword evidence="3" id="KW-0486">Methionine biosynthesis</keyword>
<comment type="similarity">
    <text evidence="3">Belongs to the trans-sulfuration enzymes family. MetZ subfamily.</text>
</comment>
<dbReference type="InterPro" id="IPR015421">
    <property type="entry name" value="PyrdxlP-dep_Trfase_major"/>
</dbReference>
<dbReference type="EMBL" id="JACXSS010000001">
    <property type="protein sequence ID" value="MBD9356541.1"/>
    <property type="molecule type" value="Genomic_DNA"/>
</dbReference>
<keyword evidence="3" id="KW-0808">Transferase</keyword>
<comment type="subunit">
    <text evidence="3">Homotetramer.</text>
</comment>
<evidence type="ECO:0000256" key="4">
    <source>
        <dbReference type="RuleBase" id="RU362118"/>
    </source>
</evidence>
<dbReference type="PANTHER" id="PTHR11808:SF80">
    <property type="entry name" value="CYSTATHIONINE GAMMA-LYASE"/>
    <property type="match status" value="1"/>
</dbReference>
<sequence length="396" mass="43387">MSEFDWQDYAPETQAIRAGHKRTHEDEHSIPIFATSSYVFKSAEEAALRFTGKQPGNIYSRFTNPTVSAFQERLAYLEKGERCLAFASGMAAIMAVGMALLKAGDHVVCSRSVFGNTVLTFQNYFGKFGVETDFVSLTEPAAWEAAIKPNTRFLFLETPSNPLIEIADIQALADIAHQHGALLVVDNVFCTPILQQPLTLGADLVVHSTTKYIDGQGRCVGGAVVANEELIEKYVYPYLRTGGATMSPFNAWVFLGGLETLALRMKVHCDNAFELAKWLEQQPAVAKVHYPGLESHAQHELAKRQQSHFGAVVSFELQGGKDHAWQLIDSTRMLSITANLGDVKTTITHPATTTHGRLTPEARAEAGINDSLVRISVGLENIDDIKADLLNGLAHC</sequence>
<dbReference type="InterPro" id="IPR015422">
    <property type="entry name" value="PyrdxlP-dep_Trfase_small"/>
</dbReference>
<evidence type="ECO:0000256" key="3">
    <source>
        <dbReference type="HAMAP-Rule" id="MF_02056"/>
    </source>
</evidence>
<dbReference type="HAMAP" id="MF_02056">
    <property type="entry name" value="MetZ"/>
    <property type="match status" value="1"/>
</dbReference>
<keyword evidence="2 3" id="KW-0663">Pyridoxal phosphate</keyword>
<dbReference type="CDD" id="cd00614">
    <property type="entry name" value="CGS_like"/>
    <property type="match status" value="1"/>
</dbReference>
<dbReference type="EC" id="2.5.1.-" evidence="3"/>
<evidence type="ECO:0000256" key="1">
    <source>
        <dbReference type="ARBA" id="ARBA00001933"/>
    </source>
</evidence>
<evidence type="ECO:0000313" key="6">
    <source>
        <dbReference type="Proteomes" id="UP000652176"/>
    </source>
</evidence>
<dbReference type="RefSeq" id="WP_192374886.1">
    <property type="nucleotide sequence ID" value="NZ_CAJHIV010000001.1"/>
</dbReference>
<dbReference type="PIRSF" id="PIRSF001434">
    <property type="entry name" value="CGS"/>
    <property type="match status" value="1"/>
</dbReference>
<comment type="pathway">
    <text evidence="3">Amino-acid biosynthesis; L-methionine biosynthesis via de novo pathway; L-homocysteine from O-succinyl-L-homoserine: step 1/1.</text>
</comment>
<reference evidence="5 6" key="1">
    <citation type="submission" date="2020-09" db="EMBL/GenBank/DDBJ databases">
        <title>Methylomonas albis sp. nov. and Methylomonas fluvii sp. nov.: Two cold-adapted methanotrophs from the River Elbe and an amended description of Methylovulum psychrotolerans strain Eb1.</title>
        <authorList>
            <person name="Bussmann I.K."/>
            <person name="Klings K.-W."/>
            <person name="Warnstedt J."/>
            <person name="Hoppert M."/>
            <person name="Saborowski A."/>
            <person name="Horn F."/>
            <person name="Liebner S."/>
        </authorList>
    </citation>
    <scope>NUCLEOTIDE SEQUENCE [LARGE SCALE GENOMIC DNA]</scope>
    <source>
        <strain evidence="5 6">EbA</strain>
    </source>
</reference>
<dbReference type="InterPro" id="IPR054542">
    <property type="entry name" value="Cys_met_metab_PP"/>
</dbReference>
<dbReference type="NCBIfam" id="TIGR01325">
    <property type="entry name" value="O_suc_HS_sulf"/>
    <property type="match status" value="1"/>
</dbReference>
<dbReference type="Proteomes" id="UP000652176">
    <property type="component" value="Unassembled WGS sequence"/>
</dbReference>
<comment type="function">
    <text evidence="3">Catalyzes the formation of L-homocysteine from O-succinyl-L-homoserine (OSHS) and hydrogen sulfide.</text>
</comment>
<keyword evidence="3" id="KW-0028">Amino-acid biosynthesis</keyword>
<name>A0ABR9D164_9GAMM</name>
<comment type="cofactor">
    <cofactor evidence="1 3 4">
        <name>pyridoxal 5'-phosphate</name>
        <dbReference type="ChEBI" id="CHEBI:597326"/>
    </cofactor>
</comment>
<feature type="modified residue" description="N6-(pyridoxal phosphate)lysine" evidence="3">
    <location>
        <position position="211"/>
    </location>
</feature>
<dbReference type="InterPro" id="IPR006234">
    <property type="entry name" value="O-succ-hSer_sulfhydrylase"/>
</dbReference>
<comment type="caution">
    <text evidence="5">The sequence shown here is derived from an EMBL/GenBank/DDBJ whole genome shotgun (WGS) entry which is preliminary data.</text>
</comment>
<dbReference type="Gene3D" id="3.40.640.10">
    <property type="entry name" value="Type I PLP-dependent aspartate aminotransferase-like (Major domain)"/>
    <property type="match status" value="1"/>
</dbReference>
<dbReference type="Gene3D" id="3.90.1150.10">
    <property type="entry name" value="Aspartate Aminotransferase, domain 1"/>
    <property type="match status" value="1"/>
</dbReference>
<proteinExistence type="inferred from homology"/>
<gene>
    <name evidence="3" type="primary">metZ</name>
    <name evidence="5" type="ORF">IE877_11690</name>
</gene>
<comment type="catalytic activity">
    <reaction evidence="3">
        <text>O-succinyl-L-homoserine + hydrogen sulfide = L-homocysteine + succinate</text>
        <dbReference type="Rhea" id="RHEA:27826"/>
        <dbReference type="ChEBI" id="CHEBI:29919"/>
        <dbReference type="ChEBI" id="CHEBI:30031"/>
        <dbReference type="ChEBI" id="CHEBI:57661"/>
        <dbReference type="ChEBI" id="CHEBI:58199"/>
    </reaction>
</comment>
<dbReference type="Pfam" id="PF01053">
    <property type="entry name" value="Cys_Met_Meta_PP"/>
    <property type="match status" value="1"/>
</dbReference>
<evidence type="ECO:0000313" key="5">
    <source>
        <dbReference type="EMBL" id="MBD9356541.1"/>
    </source>
</evidence>
<protein>
    <recommendedName>
        <fullName evidence="3">O-succinylhomoserine sulfhydrylase</fullName>
        <shortName evidence="3">OSH sulfhydrylase</shortName>
        <shortName evidence="3">OSHS sulfhydrylase</shortName>
        <ecNumber evidence="3">2.5.1.-</ecNumber>
    </recommendedName>
</protein>
<dbReference type="PANTHER" id="PTHR11808">
    <property type="entry name" value="TRANS-SULFURATION ENZYME FAMILY MEMBER"/>
    <property type="match status" value="1"/>
</dbReference>
<evidence type="ECO:0000256" key="2">
    <source>
        <dbReference type="ARBA" id="ARBA00022898"/>
    </source>
</evidence>